<comment type="caution">
    <text evidence="1">The sequence shown here is derived from an EMBL/GenBank/DDBJ whole genome shotgun (WGS) entry which is preliminary data.</text>
</comment>
<name>A0ABD3K711_EUCGL</name>
<reference evidence="1 2" key="1">
    <citation type="submission" date="2024-11" db="EMBL/GenBank/DDBJ databases">
        <title>Chromosome-level genome assembly of Eucalyptus globulus Labill. provides insights into its genome evolution.</title>
        <authorList>
            <person name="Li X."/>
        </authorList>
    </citation>
    <scope>NUCLEOTIDE SEQUENCE [LARGE SCALE GENOMIC DNA]</scope>
    <source>
        <strain evidence="1">CL2024</strain>
        <tissue evidence="1">Fresh tender leaves</tissue>
    </source>
</reference>
<sequence length="82" mass="8901">MVNNPNEAPTDEFLEHLLDLLNFVVAEADLALIDRSGLFVNMATPMMMQLDSNDGSGRISTFSGWGGVAIGWGFHEAMFPLG</sequence>
<gene>
    <name evidence="1" type="ORF">ACJRO7_023947</name>
</gene>
<evidence type="ECO:0000313" key="2">
    <source>
        <dbReference type="Proteomes" id="UP001634007"/>
    </source>
</evidence>
<dbReference type="Proteomes" id="UP001634007">
    <property type="component" value="Unassembled WGS sequence"/>
</dbReference>
<dbReference type="EMBL" id="JBJKBG010000006">
    <property type="protein sequence ID" value="KAL3734682.1"/>
    <property type="molecule type" value="Genomic_DNA"/>
</dbReference>
<organism evidence="1 2">
    <name type="scientific">Eucalyptus globulus</name>
    <name type="common">Tasmanian blue gum</name>
    <dbReference type="NCBI Taxonomy" id="34317"/>
    <lineage>
        <taxon>Eukaryota</taxon>
        <taxon>Viridiplantae</taxon>
        <taxon>Streptophyta</taxon>
        <taxon>Embryophyta</taxon>
        <taxon>Tracheophyta</taxon>
        <taxon>Spermatophyta</taxon>
        <taxon>Magnoliopsida</taxon>
        <taxon>eudicotyledons</taxon>
        <taxon>Gunneridae</taxon>
        <taxon>Pentapetalae</taxon>
        <taxon>rosids</taxon>
        <taxon>malvids</taxon>
        <taxon>Myrtales</taxon>
        <taxon>Myrtaceae</taxon>
        <taxon>Myrtoideae</taxon>
        <taxon>Eucalypteae</taxon>
        <taxon>Eucalyptus</taxon>
    </lineage>
</organism>
<keyword evidence="2" id="KW-1185">Reference proteome</keyword>
<evidence type="ECO:0000313" key="1">
    <source>
        <dbReference type="EMBL" id="KAL3734682.1"/>
    </source>
</evidence>
<dbReference type="AlphaFoldDB" id="A0ABD3K711"/>
<proteinExistence type="predicted"/>
<accession>A0ABD3K711</accession>
<protein>
    <submittedName>
        <fullName evidence="1">Uncharacterized protein</fullName>
    </submittedName>
</protein>